<dbReference type="OMA" id="CPCTINS"/>
<organism evidence="9 10">
    <name type="scientific">Helobdella robusta</name>
    <name type="common">Californian leech</name>
    <dbReference type="NCBI Taxonomy" id="6412"/>
    <lineage>
        <taxon>Eukaryota</taxon>
        <taxon>Metazoa</taxon>
        <taxon>Spiralia</taxon>
        <taxon>Lophotrochozoa</taxon>
        <taxon>Annelida</taxon>
        <taxon>Clitellata</taxon>
        <taxon>Hirudinea</taxon>
        <taxon>Rhynchobdellida</taxon>
        <taxon>Glossiphoniidae</taxon>
        <taxon>Helobdella</taxon>
    </lineage>
</organism>
<feature type="disulfide bond" evidence="5">
    <location>
        <begin position="88"/>
        <end position="97"/>
    </location>
</feature>
<evidence type="ECO:0000259" key="7">
    <source>
        <dbReference type="PROSITE" id="PS50026"/>
    </source>
</evidence>
<dbReference type="AlphaFoldDB" id="T1FTU2"/>
<dbReference type="InParanoid" id="T1FTU2"/>
<feature type="disulfide bond" evidence="5">
    <location>
        <begin position="131"/>
        <end position="140"/>
    </location>
</feature>
<dbReference type="PANTHER" id="PTHR24049:SF22">
    <property type="entry name" value="DROSOPHILA CRUMBS HOMOLOG"/>
    <property type="match status" value="1"/>
</dbReference>
<dbReference type="PROSITE" id="PS00022">
    <property type="entry name" value="EGF_1"/>
    <property type="match status" value="4"/>
</dbReference>
<dbReference type="PROSITE" id="PS01186">
    <property type="entry name" value="EGF_2"/>
    <property type="match status" value="2"/>
</dbReference>
<keyword evidence="10" id="KW-1185">Reference proteome</keyword>
<dbReference type="HOGENOM" id="CLU_919130_0_0_1"/>
<dbReference type="PROSITE" id="PS50026">
    <property type="entry name" value="EGF_3"/>
    <property type="match status" value="2"/>
</dbReference>
<accession>T1FTU2</accession>
<gene>
    <name evidence="9" type="primary">20212239</name>
    <name evidence="8" type="ORF">HELRODRAFT_192336</name>
</gene>
<dbReference type="InterPro" id="IPR051022">
    <property type="entry name" value="Notch_Cell-Fate_Det"/>
</dbReference>
<evidence type="ECO:0000256" key="3">
    <source>
        <dbReference type="ARBA" id="ARBA00022737"/>
    </source>
</evidence>
<protein>
    <recommendedName>
        <fullName evidence="7">EGF-like domain-containing protein</fullName>
    </recommendedName>
</protein>
<dbReference type="Proteomes" id="UP000015101">
    <property type="component" value="Unassembled WGS sequence"/>
</dbReference>
<comment type="caution">
    <text evidence="5">Lacks conserved residue(s) required for the propagation of feature annotation.</text>
</comment>
<evidence type="ECO:0000313" key="8">
    <source>
        <dbReference type="EMBL" id="ESO01432.1"/>
    </source>
</evidence>
<proteinExistence type="predicted"/>
<dbReference type="PANTHER" id="PTHR24049">
    <property type="entry name" value="CRUMBS FAMILY MEMBER"/>
    <property type="match status" value="1"/>
</dbReference>
<sequence>MNEPLRCSCPADRYGRHCDFFNSCSSTPCLATRNCSLIDPSYTCPCTINSGNSRCETFATPCPSTSNICSNQGSCYINASSLSSYCVCSPGFSGVSCNVVVDPCSSNPCLNGGQCKGVDRKVDPTGRTCFCTVGFVGETCQLSVQSVCASNPCQFNSICSGLYDPVAKNLSYNCTCGQYLEGMNCGNCTYCLNGGKCYVEAGQLKCSCSSAGKFGVRCNETDPCASAPCPAGSICQSSADGRYACSNNVPLAAVTSTSKQQNRSSSSCNNNITSRNCSSRNKNDNSSYDNNDKNGGRYTNNNN</sequence>
<dbReference type="OrthoDB" id="5953235at2759"/>
<evidence type="ECO:0000256" key="1">
    <source>
        <dbReference type="ARBA" id="ARBA00022536"/>
    </source>
</evidence>
<dbReference type="KEGG" id="hro:HELRODRAFT_192336"/>
<feature type="domain" description="EGF-like" evidence="7">
    <location>
        <begin position="100"/>
        <end position="141"/>
    </location>
</feature>
<reference evidence="9" key="3">
    <citation type="submission" date="2015-06" db="UniProtKB">
        <authorList>
            <consortium name="EnsemblMetazoa"/>
        </authorList>
    </citation>
    <scope>IDENTIFICATION</scope>
</reference>
<evidence type="ECO:0000256" key="5">
    <source>
        <dbReference type="PROSITE-ProRule" id="PRU00076"/>
    </source>
</evidence>
<reference evidence="8 10" key="2">
    <citation type="journal article" date="2013" name="Nature">
        <title>Insights into bilaterian evolution from three spiralian genomes.</title>
        <authorList>
            <person name="Simakov O."/>
            <person name="Marletaz F."/>
            <person name="Cho S.J."/>
            <person name="Edsinger-Gonzales E."/>
            <person name="Havlak P."/>
            <person name="Hellsten U."/>
            <person name="Kuo D.H."/>
            <person name="Larsson T."/>
            <person name="Lv J."/>
            <person name="Arendt D."/>
            <person name="Savage R."/>
            <person name="Osoegawa K."/>
            <person name="de Jong P."/>
            <person name="Grimwood J."/>
            <person name="Chapman J.A."/>
            <person name="Shapiro H."/>
            <person name="Aerts A."/>
            <person name="Otillar R.P."/>
            <person name="Terry A.Y."/>
            <person name="Boore J.L."/>
            <person name="Grigoriev I.V."/>
            <person name="Lindberg D.R."/>
            <person name="Seaver E.C."/>
            <person name="Weisblat D.A."/>
            <person name="Putnam N.H."/>
            <person name="Rokhsar D.S."/>
        </authorList>
    </citation>
    <scope>NUCLEOTIDE SEQUENCE</scope>
</reference>
<dbReference type="EnsemblMetazoa" id="HelroT192336">
    <property type="protein sequence ID" value="HelroP192336"/>
    <property type="gene ID" value="HelroG192336"/>
</dbReference>
<evidence type="ECO:0000313" key="10">
    <source>
        <dbReference type="Proteomes" id="UP000015101"/>
    </source>
</evidence>
<keyword evidence="2" id="KW-0732">Signal</keyword>
<dbReference type="RefSeq" id="XP_009020668.1">
    <property type="nucleotide sequence ID" value="XM_009022420.1"/>
</dbReference>
<evidence type="ECO:0000256" key="2">
    <source>
        <dbReference type="ARBA" id="ARBA00022729"/>
    </source>
</evidence>
<feature type="region of interest" description="Disordered" evidence="6">
    <location>
        <begin position="256"/>
        <end position="303"/>
    </location>
</feature>
<dbReference type="eggNOG" id="KOG1217">
    <property type="taxonomic scope" value="Eukaryota"/>
</dbReference>
<keyword evidence="4 5" id="KW-1015">Disulfide bond</keyword>
<keyword evidence="1 5" id="KW-0245">EGF-like domain</keyword>
<evidence type="ECO:0000256" key="4">
    <source>
        <dbReference type="ARBA" id="ARBA00023157"/>
    </source>
</evidence>
<dbReference type="Gene3D" id="2.10.25.10">
    <property type="entry name" value="Laminin"/>
    <property type="match status" value="3"/>
</dbReference>
<name>T1FTU2_HELRO</name>
<dbReference type="EMBL" id="AMQM01005106">
    <property type="status" value="NOT_ANNOTATED_CDS"/>
    <property type="molecule type" value="Genomic_DNA"/>
</dbReference>
<evidence type="ECO:0000256" key="6">
    <source>
        <dbReference type="SAM" id="MobiDB-lite"/>
    </source>
</evidence>
<feature type="compositionally biased region" description="Low complexity" evidence="6">
    <location>
        <begin position="256"/>
        <end position="289"/>
    </location>
</feature>
<feature type="domain" description="EGF-like" evidence="7">
    <location>
        <begin position="58"/>
        <end position="98"/>
    </location>
</feature>
<dbReference type="GeneID" id="20212239"/>
<dbReference type="SMART" id="SM00181">
    <property type="entry name" value="EGF"/>
    <property type="match status" value="5"/>
</dbReference>
<dbReference type="STRING" id="6412.T1FTU2"/>
<reference evidence="10" key="1">
    <citation type="submission" date="2012-12" db="EMBL/GenBank/DDBJ databases">
        <authorList>
            <person name="Hellsten U."/>
            <person name="Grimwood J."/>
            <person name="Chapman J.A."/>
            <person name="Shapiro H."/>
            <person name="Aerts A."/>
            <person name="Otillar R.P."/>
            <person name="Terry A.Y."/>
            <person name="Boore J.L."/>
            <person name="Simakov O."/>
            <person name="Marletaz F."/>
            <person name="Cho S.-J."/>
            <person name="Edsinger-Gonzales E."/>
            <person name="Havlak P."/>
            <person name="Kuo D.-H."/>
            <person name="Larsson T."/>
            <person name="Lv J."/>
            <person name="Arendt D."/>
            <person name="Savage R."/>
            <person name="Osoegawa K."/>
            <person name="de Jong P."/>
            <person name="Lindberg D.R."/>
            <person name="Seaver E.C."/>
            <person name="Weisblat D.A."/>
            <person name="Putnam N.H."/>
            <person name="Grigoriev I.V."/>
            <person name="Rokhsar D.S."/>
        </authorList>
    </citation>
    <scope>NUCLEOTIDE SEQUENCE</scope>
</reference>
<feature type="disulfide bond" evidence="5">
    <location>
        <begin position="69"/>
        <end position="86"/>
    </location>
</feature>
<dbReference type="Pfam" id="PF00008">
    <property type="entry name" value="EGF"/>
    <property type="match status" value="1"/>
</dbReference>
<dbReference type="EMBL" id="AMQM01005105">
    <property type="status" value="NOT_ANNOTATED_CDS"/>
    <property type="molecule type" value="Genomic_DNA"/>
</dbReference>
<dbReference type="InterPro" id="IPR000742">
    <property type="entry name" value="EGF"/>
</dbReference>
<dbReference type="SUPFAM" id="SSF57196">
    <property type="entry name" value="EGF/Laminin"/>
    <property type="match status" value="2"/>
</dbReference>
<dbReference type="CTD" id="20212239"/>
<evidence type="ECO:0000313" key="9">
    <source>
        <dbReference type="EnsemblMetazoa" id="HelroP192336"/>
    </source>
</evidence>
<dbReference type="EMBL" id="KB096785">
    <property type="protein sequence ID" value="ESO01432.1"/>
    <property type="molecule type" value="Genomic_DNA"/>
</dbReference>
<keyword evidence="3" id="KW-0677">Repeat</keyword>
<dbReference type="GO" id="GO:0005112">
    <property type="term" value="F:Notch binding"/>
    <property type="evidence" value="ECO:0000318"/>
    <property type="project" value="GO_Central"/>
</dbReference>